<feature type="transmembrane region" description="Helical" evidence="2">
    <location>
        <begin position="904"/>
        <end position="926"/>
    </location>
</feature>
<feature type="compositionally biased region" description="Polar residues" evidence="1">
    <location>
        <begin position="644"/>
        <end position="665"/>
    </location>
</feature>
<dbReference type="PANTHER" id="PTHR34292:SF1">
    <property type="entry name" value="OUTER SPORE WALL PROTEIN RRT8"/>
    <property type="match status" value="1"/>
</dbReference>
<dbReference type="GO" id="GO:0005811">
    <property type="term" value="C:lipid droplet"/>
    <property type="evidence" value="ECO:0007669"/>
    <property type="project" value="TreeGrafter"/>
</dbReference>
<dbReference type="InterPro" id="IPR052786">
    <property type="entry name" value="Spore_wall_assembly"/>
</dbReference>
<feature type="region of interest" description="Disordered" evidence="1">
    <location>
        <begin position="1"/>
        <end position="132"/>
    </location>
</feature>
<comment type="caution">
    <text evidence="3">The sequence shown here is derived from an EMBL/GenBank/DDBJ whole genome shotgun (WGS) entry which is preliminary data.</text>
</comment>
<dbReference type="InterPro" id="IPR006939">
    <property type="entry name" value="SNF5"/>
</dbReference>
<dbReference type="STRING" id="420778.A0A1S8B1Y9"/>
<gene>
    <name evidence="3" type="ORF">BK809_0002406</name>
</gene>
<evidence type="ECO:0000313" key="4">
    <source>
        <dbReference type="Proteomes" id="UP000190776"/>
    </source>
</evidence>
<dbReference type="AlphaFoldDB" id="A0A1S8B1Y9"/>
<dbReference type="GO" id="GO:0006338">
    <property type="term" value="P:chromatin remodeling"/>
    <property type="evidence" value="ECO:0007669"/>
    <property type="project" value="InterPro"/>
</dbReference>
<dbReference type="PANTHER" id="PTHR34292">
    <property type="entry name" value="OUTER SPORE WALL PROTEIN LDS1"/>
    <property type="match status" value="1"/>
</dbReference>
<keyword evidence="2" id="KW-0812">Transmembrane</keyword>
<feature type="compositionally biased region" description="Acidic residues" evidence="1">
    <location>
        <begin position="526"/>
        <end position="537"/>
    </location>
</feature>
<accession>A0A1S8B1Y9</accession>
<dbReference type="GO" id="GO:0005619">
    <property type="term" value="C:ascospore wall"/>
    <property type="evidence" value="ECO:0007669"/>
    <property type="project" value="TreeGrafter"/>
</dbReference>
<reference evidence="3 4" key="1">
    <citation type="submission" date="2017-01" db="EMBL/GenBank/DDBJ databases">
        <title>Draft genome sequence of Diplodia seriata F98.1, a fungal species involved in grapevine trunk diseases.</title>
        <authorList>
            <person name="Robert-Siegwald G."/>
            <person name="Vallet J."/>
            <person name="Abou-Mansour E."/>
            <person name="Xu J."/>
            <person name="Rey P."/>
            <person name="Bertsch C."/>
            <person name="Rego C."/>
            <person name="Larignon P."/>
            <person name="Fontaine F."/>
            <person name="Lebrun M.-H."/>
        </authorList>
    </citation>
    <scope>NUCLEOTIDE SEQUENCE [LARGE SCALE GENOMIC DNA]</scope>
    <source>
        <strain evidence="3 4">F98.1</strain>
    </source>
</reference>
<dbReference type="OrthoDB" id="515064at2759"/>
<dbReference type="GO" id="GO:0005628">
    <property type="term" value="C:prospore membrane"/>
    <property type="evidence" value="ECO:0007669"/>
    <property type="project" value="TreeGrafter"/>
</dbReference>
<feature type="region of interest" description="Disordered" evidence="1">
    <location>
        <begin position="512"/>
        <end position="614"/>
    </location>
</feature>
<dbReference type="EMBL" id="MSZU01000115">
    <property type="protein sequence ID" value="OMP81413.1"/>
    <property type="molecule type" value="Genomic_DNA"/>
</dbReference>
<protein>
    <submittedName>
        <fullName evidence="3">SWI/SNF chromatin-remodeling complex subunit snf5</fullName>
    </submittedName>
</protein>
<feature type="transmembrane region" description="Helical" evidence="2">
    <location>
        <begin position="736"/>
        <end position="760"/>
    </location>
</feature>
<feature type="compositionally biased region" description="Low complexity" evidence="1">
    <location>
        <begin position="115"/>
        <end position="132"/>
    </location>
</feature>
<evidence type="ECO:0000313" key="3">
    <source>
        <dbReference type="EMBL" id="OMP81413.1"/>
    </source>
</evidence>
<proteinExistence type="predicted"/>
<feature type="region of interest" description="Disordered" evidence="1">
    <location>
        <begin position="945"/>
        <end position="967"/>
    </location>
</feature>
<evidence type="ECO:0000256" key="1">
    <source>
        <dbReference type="SAM" id="MobiDB-lite"/>
    </source>
</evidence>
<evidence type="ECO:0000256" key="2">
    <source>
        <dbReference type="SAM" id="Phobius"/>
    </source>
</evidence>
<organism evidence="3 4">
    <name type="scientific">Diplodia seriata</name>
    <dbReference type="NCBI Taxonomy" id="420778"/>
    <lineage>
        <taxon>Eukaryota</taxon>
        <taxon>Fungi</taxon>
        <taxon>Dikarya</taxon>
        <taxon>Ascomycota</taxon>
        <taxon>Pezizomycotina</taxon>
        <taxon>Dothideomycetes</taxon>
        <taxon>Dothideomycetes incertae sedis</taxon>
        <taxon>Botryosphaeriales</taxon>
        <taxon>Botryosphaeriaceae</taxon>
        <taxon>Diplodia</taxon>
    </lineage>
</organism>
<feature type="compositionally biased region" description="Low complexity" evidence="1">
    <location>
        <begin position="547"/>
        <end position="564"/>
    </location>
</feature>
<feature type="region of interest" description="Disordered" evidence="1">
    <location>
        <begin position="460"/>
        <end position="484"/>
    </location>
</feature>
<feature type="region of interest" description="Disordered" evidence="1">
    <location>
        <begin position="631"/>
        <end position="693"/>
    </location>
</feature>
<dbReference type="Pfam" id="PF04855">
    <property type="entry name" value="SNF5"/>
    <property type="match status" value="1"/>
</dbReference>
<sequence length="967" mass="108675">MPSPVASTAALPHQSHEQSQQEPTPAAHDAPNGAAGDDATESQDPARPSSSGQAADGNGTIRETKEKAKAVMAASGVDVNANTEKASPSARAKSSPTGSETANGLSPSRKRSRSGSRLPSHPPSQGSSNQNQSSLNEFLINQYSTRDMLHAAAMNDQAAKARGLMTEKLSEVEYYKQLRQQRQIDPGSVFGYGFDGYGNGYTEAKLSRLQYPAQRKRLGNRRSKSLHVPRKQLTKQADIFEELVPVRLDIEFDKIKLRDTFTWNLHDHIITPELFAENMVEDFKLPPEMGPHVFRQINTEIHEQLQDFYPHVFFKEEPLDPHLPYDAYKNDEMRILIKLNITIGQHTLVDQFEWDINDPMNSPEEFARSMTGELSLSGEFTTAIAHSIREQCQMFTKSLYITGHPFDGRPVEDADVRDSFLASPVQSVFRPVQAAKDYAPVLYELNEADLERAELSIMREQRRQKRSVNRRGGPALPDLKDRQRTVRTMVVSSVLPGAVERVEDSRLYKLSRSASGRGRRTVRDGDSDEESESEDSGQESPAPSQIMGGTARTRGMRGAASAATVAMRQNLGRSQTPEITALRQEHHHETRTSRRFGTPREESVAPTPTTPAPEKLMVKVKISREKYRRWMQAQSTGRAHEYRQSQPNPVLASAASTPQQATPTRSSMPPPPSPALQQRSTPGPGTPTSNGQQEIRYYHDGRADAPFPQPAQAGLWYFCTQPDLWPLLKGRLLPCFLLSVFVFANLFIWTYLPQVAFLYVFHRAGAWVNGTFLVLGEGAAIVAILFEAFFVDETQVDLFDAVLVAKGYDHLVTTRRPVAPDGDNPVRRLGRRERHAVYAPFNLRQIVEFILLLPLNFIPVAGVPLFIFLTGYRAGPLQHWRYFKFLDFDKKTRTRYIKEWRWKYTWFGTSALMLQLVPVLSMFFLLTTTVGSALLVVHMEEKGNPVEEDERPDYVDDPPRQSYGTLV</sequence>
<feature type="compositionally biased region" description="Low complexity" evidence="1">
    <location>
        <begin position="85"/>
        <end position="96"/>
    </location>
</feature>
<feature type="transmembrane region" description="Helical" evidence="2">
    <location>
        <begin position="849"/>
        <end position="872"/>
    </location>
</feature>
<keyword evidence="2" id="KW-0472">Membrane</keyword>
<feature type="compositionally biased region" description="Polar residues" evidence="1">
    <location>
        <begin position="675"/>
        <end position="693"/>
    </location>
</feature>
<keyword evidence="2" id="KW-1133">Transmembrane helix</keyword>
<name>A0A1S8B1Y9_9PEZI</name>
<feature type="transmembrane region" description="Helical" evidence="2">
    <location>
        <begin position="772"/>
        <end position="791"/>
    </location>
</feature>
<dbReference type="GO" id="GO:0000228">
    <property type="term" value="C:nuclear chromosome"/>
    <property type="evidence" value="ECO:0007669"/>
    <property type="project" value="InterPro"/>
</dbReference>
<dbReference type="Proteomes" id="UP000190776">
    <property type="component" value="Unassembled WGS sequence"/>
</dbReference>
<feature type="compositionally biased region" description="Basic and acidic residues" evidence="1">
    <location>
        <begin position="583"/>
        <end position="603"/>
    </location>
</feature>